<dbReference type="Pfam" id="PF06081">
    <property type="entry name" value="ArAE_1"/>
    <property type="match status" value="1"/>
</dbReference>
<evidence type="ECO:0000313" key="7">
    <source>
        <dbReference type="EMBL" id="MPM64843.1"/>
    </source>
</evidence>
<protein>
    <recommendedName>
        <fullName evidence="8">Inner membrane protein YccS</fullName>
    </recommendedName>
</protein>
<evidence type="ECO:0000256" key="6">
    <source>
        <dbReference type="SAM" id="Phobius"/>
    </source>
</evidence>
<proteinExistence type="predicted"/>
<evidence type="ECO:0000256" key="2">
    <source>
        <dbReference type="ARBA" id="ARBA00022475"/>
    </source>
</evidence>
<evidence type="ECO:0000256" key="3">
    <source>
        <dbReference type="ARBA" id="ARBA00022692"/>
    </source>
</evidence>
<feature type="transmembrane region" description="Helical" evidence="6">
    <location>
        <begin position="87"/>
        <end position="105"/>
    </location>
</feature>
<keyword evidence="2" id="KW-1003">Cell membrane</keyword>
<accession>A0A645BNJ1</accession>
<keyword evidence="5 6" id="KW-0472">Membrane</keyword>
<evidence type="ECO:0000256" key="5">
    <source>
        <dbReference type="ARBA" id="ARBA00023136"/>
    </source>
</evidence>
<organism evidence="7">
    <name type="scientific">bioreactor metagenome</name>
    <dbReference type="NCBI Taxonomy" id="1076179"/>
    <lineage>
        <taxon>unclassified sequences</taxon>
        <taxon>metagenomes</taxon>
        <taxon>ecological metagenomes</taxon>
    </lineage>
</organism>
<evidence type="ECO:0008006" key="8">
    <source>
        <dbReference type="Google" id="ProtNLM"/>
    </source>
</evidence>
<feature type="transmembrane region" description="Helical" evidence="6">
    <location>
        <begin position="56"/>
        <end position="75"/>
    </location>
</feature>
<keyword evidence="4 6" id="KW-1133">Transmembrane helix</keyword>
<sequence>MESSITSSYKAGRNRMAGTLVGALTGLLFASIQPGNAILCGLGTIVLIFICERFHWNNSISIAGIVFIAIMVNLNGKSPLLYGASRILDTFIGISVALLINYLVFPPNIGKMVQDQYATLLSKLQTSAKQISQPDANCDLETVHAQIESLEKLIQAHGKDTQLFRRKAVDLSQVEDKLRVCKNILHHLSVIQDNLSSPDMETQNDQVISYHQQRITQHLQFLLA</sequence>
<comment type="caution">
    <text evidence="7">The sequence shown here is derived from an EMBL/GenBank/DDBJ whole genome shotgun (WGS) entry which is preliminary data.</text>
</comment>
<dbReference type="AlphaFoldDB" id="A0A645BNJ1"/>
<feature type="transmembrane region" description="Helical" evidence="6">
    <location>
        <begin position="20"/>
        <end position="50"/>
    </location>
</feature>
<keyword evidence="3 6" id="KW-0812">Transmembrane</keyword>
<name>A0A645BNJ1_9ZZZZ</name>
<dbReference type="GO" id="GO:0005886">
    <property type="term" value="C:plasma membrane"/>
    <property type="evidence" value="ECO:0007669"/>
    <property type="project" value="UniProtKB-SubCell"/>
</dbReference>
<dbReference type="PANTHER" id="PTHR30509">
    <property type="entry name" value="P-HYDROXYBENZOIC ACID EFFLUX PUMP SUBUNIT-RELATED"/>
    <property type="match status" value="1"/>
</dbReference>
<dbReference type="InterPro" id="IPR010343">
    <property type="entry name" value="ArAE_1"/>
</dbReference>
<dbReference type="EMBL" id="VSSQ01020181">
    <property type="protein sequence ID" value="MPM64843.1"/>
    <property type="molecule type" value="Genomic_DNA"/>
</dbReference>
<evidence type="ECO:0000256" key="4">
    <source>
        <dbReference type="ARBA" id="ARBA00022989"/>
    </source>
</evidence>
<gene>
    <name evidence="7" type="ORF">SDC9_111734</name>
</gene>
<evidence type="ECO:0000256" key="1">
    <source>
        <dbReference type="ARBA" id="ARBA00004651"/>
    </source>
</evidence>
<reference evidence="7" key="1">
    <citation type="submission" date="2019-08" db="EMBL/GenBank/DDBJ databases">
        <authorList>
            <person name="Kucharzyk K."/>
            <person name="Murdoch R.W."/>
            <person name="Higgins S."/>
            <person name="Loffler F."/>
        </authorList>
    </citation>
    <scope>NUCLEOTIDE SEQUENCE</scope>
</reference>
<dbReference type="PANTHER" id="PTHR30509:SF9">
    <property type="entry name" value="MULTIDRUG RESISTANCE PROTEIN MDTO"/>
    <property type="match status" value="1"/>
</dbReference>
<comment type="subcellular location">
    <subcellularLocation>
        <location evidence="1">Cell membrane</location>
        <topology evidence="1">Multi-pass membrane protein</topology>
    </subcellularLocation>
</comment>